<reference evidence="11" key="1">
    <citation type="submission" date="2020-07" db="EMBL/GenBank/DDBJ databases">
        <title>Multicomponent nature underlies the extraordinary mechanical properties of spider dragline silk.</title>
        <authorList>
            <person name="Kono N."/>
            <person name="Nakamura H."/>
            <person name="Mori M."/>
            <person name="Yoshida Y."/>
            <person name="Ohtoshi R."/>
            <person name="Malay A.D."/>
            <person name="Moran D.A.P."/>
            <person name="Tomita M."/>
            <person name="Numata K."/>
            <person name="Arakawa K."/>
        </authorList>
    </citation>
    <scope>NUCLEOTIDE SEQUENCE</scope>
</reference>
<evidence type="ECO:0000256" key="3">
    <source>
        <dbReference type="ARBA" id="ARBA00010617"/>
    </source>
</evidence>
<accession>A0A8X6FPY9</accession>
<dbReference type="PROSITE" id="PS00086">
    <property type="entry name" value="CYTOCHROME_P450"/>
    <property type="match status" value="1"/>
</dbReference>
<keyword evidence="8" id="KW-0472">Membrane</keyword>
<dbReference type="PANTHER" id="PTHR24291">
    <property type="entry name" value="CYTOCHROME P450 FAMILY 4"/>
    <property type="match status" value="1"/>
</dbReference>
<dbReference type="InterPro" id="IPR017972">
    <property type="entry name" value="Cyt_P450_CS"/>
</dbReference>
<evidence type="ECO:0000313" key="11">
    <source>
        <dbReference type="EMBL" id="GFQ86302.1"/>
    </source>
</evidence>
<dbReference type="GO" id="GO:0005506">
    <property type="term" value="F:iron ion binding"/>
    <property type="evidence" value="ECO:0007669"/>
    <property type="project" value="InterPro"/>
</dbReference>
<evidence type="ECO:0000256" key="4">
    <source>
        <dbReference type="ARBA" id="ARBA00022617"/>
    </source>
</evidence>
<comment type="subcellular location">
    <subcellularLocation>
        <location evidence="2">Endoplasmic reticulum membrane</location>
    </subcellularLocation>
</comment>
<evidence type="ECO:0000256" key="2">
    <source>
        <dbReference type="ARBA" id="ARBA00004586"/>
    </source>
</evidence>
<organism evidence="11 12">
    <name type="scientific">Trichonephila clavata</name>
    <name type="common">Joro spider</name>
    <name type="synonym">Nephila clavata</name>
    <dbReference type="NCBI Taxonomy" id="2740835"/>
    <lineage>
        <taxon>Eukaryota</taxon>
        <taxon>Metazoa</taxon>
        <taxon>Ecdysozoa</taxon>
        <taxon>Arthropoda</taxon>
        <taxon>Chelicerata</taxon>
        <taxon>Arachnida</taxon>
        <taxon>Araneae</taxon>
        <taxon>Araneomorphae</taxon>
        <taxon>Entelegynae</taxon>
        <taxon>Araneoidea</taxon>
        <taxon>Nephilidae</taxon>
        <taxon>Trichonephila</taxon>
    </lineage>
</organism>
<keyword evidence="6 9" id="KW-0408">Iron</keyword>
<dbReference type="GO" id="GO:0020037">
    <property type="term" value="F:heme binding"/>
    <property type="evidence" value="ECO:0007669"/>
    <property type="project" value="InterPro"/>
</dbReference>
<dbReference type="Gene3D" id="1.10.630.10">
    <property type="entry name" value="Cytochrome P450"/>
    <property type="match status" value="1"/>
</dbReference>
<dbReference type="GO" id="GO:0005789">
    <property type="term" value="C:endoplasmic reticulum membrane"/>
    <property type="evidence" value="ECO:0007669"/>
    <property type="project" value="UniProtKB-SubCell"/>
</dbReference>
<feature type="binding site" description="axial binding residue" evidence="9">
    <location>
        <position position="266"/>
    </location>
    <ligand>
        <name>heme</name>
        <dbReference type="ChEBI" id="CHEBI:30413"/>
    </ligand>
    <ligandPart>
        <name>Fe</name>
        <dbReference type="ChEBI" id="CHEBI:18248"/>
    </ligandPart>
</feature>
<dbReference type="GO" id="GO:0004497">
    <property type="term" value="F:monooxygenase activity"/>
    <property type="evidence" value="ECO:0007669"/>
    <property type="project" value="UniProtKB-KW"/>
</dbReference>
<dbReference type="OrthoDB" id="6433301at2759"/>
<keyword evidence="9 10" id="KW-0479">Metal-binding</keyword>
<evidence type="ECO:0000256" key="8">
    <source>
        <dbReference type="ARBA" id="ARBA00023136"/>
    </source>
</evidence>
<keyword evidence="10" id="KW-0560">Oxidoreductase</keyword>
<comment type="cofactor">
    <cofactor evidence="1 9">
        <name>heme</name>
        <dbReference type="ChEBI" id="CHEBI:30413"/>
    </cofactor>
</comment>
<comment type="similarity">
    <text evidence="3 10">Belongs to the cytochrome P450 family.</text>
</comment>
<protein>
    <submittedName>
        <fullName evidence="11">Cytochrome P450 4C1</fullName>
    </submittedName>
</protein>
<name>A0A8X6FPY9_TRICU</name>
<dbReference type="PANTHER" id="PTHR24291:SF189">
    <property type="entry name" value="CYTOCHROME P450 4C3-RELATED"/>
    <property type="match status" value="1"/>
</dbReference>
<dbReference type="Pfam" id="PF00067">
    <property type="entry name" value="p450"/>
    <property type="match status" value="1"/>
</dbReference>
<dbReference type="SUPFAM" id="SSF48264">
    <property type="entry name" value="Cytochrome P450"/>
    <property type="match status" value="1"/>
</dbReference>
<comment type="caution">
    <text evidence="11">The sequence shown here is derived from an EMBL/GenBank/DDBJ whole genome shotgun (WGS) entry which is preliminary data.</text>
</comment>
<dbReference type="InterPro" id="IPR002401">
    <property type="entry name" value="Cyt_P450_E_grp-I"/>
</dbReference>
<dbReference type="EMBL" id="BMAO01023043">
    <property type="protein sequence ID" value="GFQ86302.1"/>
    <property type="molecule type" value="Genomic_DNA"/>
</dbReference>
<evidence type="ECO:0000313" key="12">
    <source>
        <dbReference type="Proteomes" id="UP000887116"/>
    </source>
</evidence>
<evidence type="ECO:0000256" key="10">
    <source>
        <dbReference type="RuleBase" id="RU000461"/>
    </source>
</evidence>
<evidence type="ECO:0000256" key="1">
    <source>
        <dbReference type="ARBA" id="ARBA00001971"/>
    </source>
</evidence>
<dbReference type="GO" id="GO:0016705">
    <property type="term" value="F:oxidoreductase activity, acting on paired donors, with incorporation or reduction of molecular oxygen"/>
    <property type="evidence" value="ECO:0007669"/>
    <property type="project" value="InterPro"/>
</dbReference>
<dbReference type="PRINTS" id="PR00385">
    <property type="entry name" value="P450"/>
</dbReference>
<sequence>MGVNLDAQAGQNSEYATAIHELADAFLHRVLQPWLYPDFFFKWTSYGRKFNANIRLVKELTKKILKEKKLDMLMRSKNGVNELFPNEGLGERKKRKAFLELLLEHHLKDPSFTEEDVRQEVDMFMFAGHDTTAMSLSWTLYCLGQNPEIQQRVQEELDDIFGDEIDRNIVREDLTRLKYLECVIKETLRLYPSAPFIARECEDSFTVLDHVVPAGSLCMILISELHQDPESFPEPEKFVPERFLPENSVGRHPYAYVPFSAGPRNCIGQKFAMIEEKIVLANILKKFRVTSLDPKDKVITKPNLTTKNAQPLRLRFEQRIL</sequence>
<evidence type="ECO:0000256" key="5">
    <source>
        <dbReference type="ARBA" id="ARBA00022824"/>
    </source>
</evidence>
<keyword evidence="5" id="KW-0256">Endoplasmic reticulum</keyword>
<proteinExistence type="inferred from homology"/>
<evidence type="ECO:0000256" key="7">
    <source>
        <dbReference type="ARBA" id="ARBA00023033"/>
    </source>
</evidence>
<keyword evidence="7 10" id="KW-0503">Monooxygenase</keyword>
<evidence type="ECO:0000256" key="6">
    <source>
        <dbReference type="ARBA" id="ARBA00023004"/>
    </source>
</evidence>
<evidence type="ECO:0000256" key="9">
    <source>
        <dbReference type="PIRSR" id="PIRSR602401-1"/>
    </source>
</evidence>
<dbReference type="InterPro" id="IPR050196">
    <property type="entry name" value="Cytochrome_P450_Monoox"/>
</dbReference>
<gene>
    <name evidence="11" type="primary">CYP4C1</name>
    <name evidence="11" type="ORF">TNCT_401061</name>
</gene>
<dbReference type="Proteomes" id="UP000887116">
    <property type="component" value="Unassembled WGS sequence"/>
</dbReference>
<dbReference type="AlphaFoldDB" id="A0A8X6FPY9"/>
<keyword evidence="12" id="KW-1185">Reference proteome</keyword>
<dbReference type="InterPro" id="IPR036396">
    <property type="entry name" value="Cyt_P450_sf"/>
</dbReference>
<keyword evidence="4 9" id="KW-0349">Heme</keyword>
<dbReference type="InterPro" id="IPR001128">
    <property type="entry name" value="Cyt_P450"/>
</dbReference>
<dbReference type="PRINTS" id="PR00463">
    <property type="entry name" value="EP450I"/>
</dbReference>